<dbReference type="EC" id="1.2.1.3" evidence="3"/>
<dbReference type="Gene3D" id="3.40.309.10">
    <property type="entry name" value="Aldehyde Dehydrogenase, Chain A, domain 2"/>
    <property type="match status" value="1"/>
</dbReference>
<dbReference type="SUPFAM" id="SSF53720">
    <property type="entry name" value="ALDH-like"/>
    <property type="match status" value="1"/>
</dbReference>
<accession>A0ABN1GC77</accession>
<comment type="catalytic activity">
    <reaction evidence="4">
        <text>an aldehyde + NAD(+) + H2O = a carboxylate + NADH + 2 H(+)</text>
        <dbReference type="Rhea" id="RHEA:16185"/>
        <dbReference type="ChEBI" id="CHEBI:15377"/>
        <dbReference type="ChEBI" id="CHEBI:15378"/>
        <dbReference type="ChEBI" id="CHEBI:17478"/>
        <dbReference type="ChEBI" id="CHEBI:29067"/>
        <dbReference type="ChEBI" id="CHEBI:57540"/>
        <dbReference type="ChEBI" id="CHEBI:57945"/>
        <dbReference type="EC" id="1.2.1.3"/>
    </reaction>
</comment>
<dbReference type="EMBL" id="BAAAHE010000007">
    <property type="protein sequence ID" value="GAA0608400.1"/>
    <property type="molecule type" value="Genomic_DNA"/>
</dbReference>
<dbReference type="InterPro" id="IPR015590">
    <property type="entry name" value="Aldehyde_DH_dom"/>
</dbReference>
<gene>
    <name evidence="8" type="ORF">GCM10009547_07950</name>
</gene>
<dbReference type="InterPro" id="IPR016160">
    <property type="entry name" value="Ald_DH_CS_CYS"/>
</dbReference>
<reference evidence="8 9" key="1">
    <citation type="journal article" date="2019" name="Int. J. Syst. Evol. Microbiol.">
        <title>The Global Catalogue of Microorganisms (GCM) 10K type strain sequencing project: providing services to taxonomists for standard genome sequencing and annotation.</title>
        <authorList>
            <consortium name="The Broad Institute Genomics Platform"/>
            <consortium name="The Broad Institute Genome Sequencing Center for Infectious Disease"/>
            <person name="Wu L."/>
            <person name="Ma J."/>
        </authorList>
    </citation>
    <scope>NUCLEOTIDE SEQUENCE [LARGE SCALE GENOMIC DNA]</scope>
    <source>
        <strain evidence="8 9">JCM 10671</strain>
    </source>
</reference>
<dbReference type="PANTHER" id="PTHR42804:SF1">
    <property type="entry name" value="ALDEHYDE DEHYDROGENASE-RELATED"/>
    <property type="match status" value="1"/>
</dbReference>
<evidence type="ECO:0000259" key="7">
    <source>
        <dbReference type="Pfam" id="PF00171"/>
    </source>
</evidence>
<dbReference type="InterPro" id="IPR016161">
    <property type="entry name" value="Ald_DH/histidinol_DH"/>
</dbReference>
<evidence type="ECO:0000256" key="2">
    <source>
        <dbReference type="ARBA" id="ARBA00023002"/>
    </source>
</evidence>
<evidence type="ECO:0000256" key="4">
    <source>
        <dbReference type="ARBA" id="ARBA00049194"/>
    </source>
</evidence>
<proteinExistence type="inferred from homology"/>
<dbReference type="PROSITE" id="PS00070">
    <property type="entry name" value="ALDEHYDE_DEHYDR_CYS"/>
    <property type="match status" value="1"/>
</dbReference>
<evidence type="ECO:0000313" key="9">
    <source>
        <dbReference type="Proteomes" id="UP001500957"/>
    </source>
</evidence>
<dbReference type="Gene3D" id="3.40.605.10">
    <property type="entry name" value="Aldehyde Dehydrogenase, Chain A, domain 1"/>
    <property type="match status" value="1"/>
</dbReference>
<comment type="similarity">
    <text evidence="1 6">Belongs to the aldehyde dehydrogenase family.</text>
</comment>
<comment type="caution">
    <text evidence="8">The sequence shown here is derived from an EMBL/GenBank/DDBJ whole genome shotgun (WGS) entry which is preliminary data.</text>
</comment>
<protein>
    <recommendedName>
        <fullName evidence="3">aldehyde dehydrogenase (NAD(+))</fullName>
        <ecNumber evidence="3">1.2.1.3</ecNumber>
    </recommendedName>
</protein>
<keyword evidence="9" id="KW-1185">Reference proteome</keyword>
<dbReference type="Proteomes" id="UP001500957">
    <property type="component" value="Unassembled WGS sequence"/>
</dbReference>
<evidence type="ECO:0000256" key="1">
    <source>
        <dbReference type="ARBA" id="ARBA00009986"/>
    </source>
</evidence>
<name>A0ABN1GC77_9ACTN</name>
<dbReference type="InterPro" id="IPR016162">
    <property type="entry name" value="Ald_DH_N"/>
</dbReference>
<evidence type="ECO:0000256" key="5">
    <source>
        <dbReference type="PROSITE-ProRule" id="PRU10007"/>
    </source>
</evidence>
<dbReference type="PANTHER" id="PTHR42804">
    <property type="entry name" value="ALDEHYDE DEHYDROGENASE"/>
    <property type="match status" value="1"/>
</dbReference>
<dbReference type="InterPro" id="IPR016163">
    <property type="entry name" value="Ald_DH_C"/>
</dbReference>
<sequence length="451" mass="46092">MDEIQVISPVDGSVVAAVAETEPAGVRTTVAAARAAAPAWGDVPVADRAAILDRWAQAVLDAGDEIAAVTSAEMGMPLALARVTQVELVAAVLQNTAAAARDFPWLQKHDGFEVHHVPAGVVAAITPWNFPVYQCATKLAPALAAGCAVVLKPSELAPTGPTRFVELAIAAGVPAAVFGLVHGRGPTVGETLVTADGVDVVSFTGSVAVGSKVGALAGAAIRRVALELGGKSAAVVLDDVDLDEVIPRAVRAAFVNSGQACNAPTRLLYPRASADRVEALAAAAASALRVGDPSDPATDLGPLVSAAQYERVRGFVDRAMAAGARPLGPVAELAPPYCAPVVLADVERDAEVAREEVFGPVLVLLPYDDDADAIAVANDTDYGLSAEIWGADPARIAAIAARLRAGQVKVNGVRTRTRPGAPFGGFGKSGVGRELGEWGLLEFCEVKAVLA</sequence>
<evidence type="ECO:0000256" key="3">
    <source>
        <dbReference type="ARBA" id="ARBA00024226"/>
    </source>
</evidence>
<keyword evidence="2 6" id="KW-0560">Oxidoreductase</keyword>
<evidence type="ECO:0000256" key="6">
    <source>
        <dbReference type="RuleBase" id="RU003345"/>
    </source>
</evidence>
<dbReference type="PROSITE" id="PS00687">
    <property type="entry name" value="ALDEHYDE_DEHYDR_GLU"/>
    <property type="match status" value="1"/>
</dbReference>
<dbReference type="RefSeq" id="WP_344601839.1">
    <property type="nucleotide sequence ID" value="NZ_BAAAHE010000007.1"/>
</dbReference>
<feature type="active site" evidence="5">
    <location>
        <position position="227"/>
    </location>
</feature>
<evidence type="ECO:0000313" key="8">
    <source>
        <dbReference type="EMBL" id="GAA0608400.1"/>
    </source>
</evidence>
<dbReference type="Pfam" id="PF00171">
    <property type="entry name" value="Aldedh"/>
    <property type="match status" value="1"/>
</dbReference>
<feature type="domain" description="Aldehyde dehydrogenase" evidence="7">
    <location>
        <begin position="3"/>
        <end position="449"/>
    </location>
</feature>
<organism evidence="8 9">
    <name type="scientific">Sporichthya brevicatena</name>
    <dbReference type="NCBI Taxonomy" id="171442"/>
    <lineage>
        <taxon>Bacteria</taxon>
        <taxon>Bacillati</taxon>
        <taxon>Actinomycetota</taxon>
        <taxon>Actinomycetes</taxon>
        <taxon>Sporichthyales</taxon>
        <taxon>Sporichthyaceae</taxon>
        <taxon>Sporichthya</taxon>
    </lineage>
</organism>
<dbReference type="InterPro" id="IPR029510">
    <property type="entry name" value="Ald_DH_CS_GLU"/>
</dbReference>